<proteinExistence type="inferred from homology"/>
<feature type="region of interest" description="Disordered" evidence="6">
    <location>
        <begin position="1"/>
        <end position="35"/>
    </location>
</feature>
<evidence type="ECO:0000313" key="8">
    <source>
        <dbReference type="EMBL" id="KAJ5264825.1"/>
    </source>
</evidence>
<dbReference type="EMBL" id="JAPVEB010000004">
    <property type="protein sequence ID" value="KAJ5264825.1"/>
    <property type="molecule type" value="Genomic_DNA"/>
</dbReference>
<dbReference type="Proteomes" id="UP001220256">
    <property type="component" value="Unassembled WGS sequence"/>
</dbReference>
<evidence type="ECO:0000256" key="2">
    <source>
        <dbReference type="ARBA" id="ARBA00005587"/>
    </source>
</evidence>
<keyword evidence="5 7" id="KW-0472">Membrane</keyword>
<evidence type="ECO:0000256" key="7">
    <source>
        <dbReference type="SAM" id="Phobius"/>
    </source>
</evidence>
<keyword evidence="4 7" id="KW-1133">Transmembrane helix</keyword>
<evidence type="ECO:0000256" key="3">
    <source>
        <dbReference type="ARBA" id="ARBA00022692"/>
    </source>
</evidence>
<feature type="transmembrane region" description="Helical" evidence="7">
    <location>
        <begin position="175"/>
        <end position="197"/>
    </location>
</feature>
<comment type="caution">
    <text evidence="8">The sequence shown here is derived from an EMBL/GenBank/DDBJ whole genome shotgun (WGS) entry which is preliminary data.</text>
</comment>
<feature type="transmembrane region" description="Helical" evidence="7">
    <location>
        <begin position="78"/>
        <end position="99"/>
    </location>
</feature>
<protein>
    <submittedName>
        <fullName evidence="8">Protein alcS</fullName>
    </submittedName>
</protein>
<dbReference type="InterPro" id="IPR000791">
    <property type="entry name" value="Gpr1/Fun34/SatP-like"/>
</dbReference>
<keyword evidence="3 7" id="KW-0812">Transmembrane</keyword>
<dbReference type="PANTHER" id="PTHR31123:SF4">
    <property type="entry name" value="PROTEIN ALCS"/>
    <property type="match status" value="1"/>
</dbReference>
<evidence type="ECO:0000256" key="5">
    <source>
        <dbReference type="ARBA" id="ARBA00023136"/>
    </source>
</evidence>
<organism evidence="8 9">
    <name type="scientific">Penicillium chrysogenum</name>
    <name type="common">Penicillium notatum</name>
    <dbReference type="NCBI Taxonomy" id="5076"/>
    <lineage>
        <taxon>Eukaryota</taxon>
        <taxon>Fungi</taxon>
        <taxon>Dikarya</taxon>
        <taxon>Ascomycota</taxon>
        <taxon>Pezizomycotina</taxon>
        <taxon>Eurotiomycetes</taxon>
        <taxon>Eurotiomycetidae</taxon>
        <taxon>Eurotiales</taxon>
        <taxon>Aspergillaceae</taxon>
        <taxon>Penicillium</taxon>
        <taxon>Penicillium chrysogenum species complex</taxon>
    </lineage>
</organism>
<gene>
    <name evidence="8" type="ORF">N7505_007618</name>
</gene>
<keyword evidence="9" id="KW-1185">Reference proteome</keyword>
<comment type="similarity">
    <text evidence="2">Belongs to the acetate uptake transporter (AceTr) (TC 2.A.96) family.</text>
</comment>
<evidence type="ECO:0000256" key="6">
    <source>
        <dbReference type="SAM" id="MobiDB-lite"/>
    </source>
</evidence>
<accession>A0ABQ8WE45</accession>
<feature type="transmembrane region" description="Helical" evidence="7">
    <location>
        <begin position="150"/>
        <end position="168"/>
    </location>
</feature>
<feature type="transmembrane region" description="Helical" evidence="7">
    <location>
        <begin position="209"/>
        <end position="229"/>
    </location>
</feature>
<dbReference type="Pfam" id="PF01184">
    <property type="entry name" value="Gpr1_Fun34_YaaH"/>
    <property type="match status" value="1"/>
</dbReference>
<reference evidence="8 9" key="1">
    <citation type="journal article" date="2023" name="IMA Fungus">
        <title>Comparative genomic study of the Penicillium genus elucidates a diverse pangenome and 15 lateral gene transfer events.</title>
        <authorList>
            <person name="Petersen C."/>
            <person name="Sorensen T."/>
            <person name="Nielsen M.R."/>
            <person name="Sondergaard T.E."/>
            <person name="Sorensen J.L."/>
            <person name="Fitzpatrick D.A."/>
            <person name="Frisvad J.C."/>
            <person name="Nielsen K.L."/>
        </authorList>
    </citation>
    <scope>NUCLEOTIDE SEQUENCE [LARGE SCALE GENOMIC DNA]</scope>
    <source>
        <strain evidence="8 9">IBT 3361</strain>
    </source>
</reference>
<feature type="compositionally biased region" description="Polar residues" evidence="6">
    <location>
        <begin position="1"/>
        <end position="26"/>
    </location>
</feature>
<evidence type="ECO:0000256" key="1">
    <source>
        <dbReference type="ARBA" id="ARBA00004141"/>
    </source>
</evidence>
<feature type="transmembrane region" description="Helical" evidence="7">
    <location>
        <begin position="106"/>
        <end position="130"/>
    </location>
</feature>
<comment type="subcellular location">
    <subcellularLocation>
        <location evidence="1">Membrane</location>
        <topology evidence="1">Multi-pass membrane protein</topology>
    </subcellularLocation>
</comment>
<evidence type="ECO:0000313" key="9">
    <source>
        <dbReference type="Proteomes" id="UP001220256"/>
    </source>
</evidence>
<feature type="transmembrane region" description="Helical" evidence="7">
    <location>
        <begin position="43"/>
        <end position="66"/>
    </location>
</feature>
<evidence type="ECO:0000256" key="4">
    <source>
        <dbReference type="ARBA" id="ARBA00022989"/>
    </source>
</evidence>
<dbReference type="InterPro" id="IPR051633">
    <property type="entry name" value="AceTr"/>
</dbReference>
<name>A0ABQ8WE45_PENCH</name>
<dbReference type="PANTHER" id="PTHR31123">
    <property type="entry name" value="ACCUMULATION OF DYADS PROTEIN 2-RELATED"/>
    <property type="match status" value="1"/>
</dbReference>
<sequence>MGSQEETVPRGSSTFVERVHPSQQADMNPVEPNRTRRKFGNPAALGLTGFLMCNTPVTIDLMGWGFSGGSTGNAAAHTGAYFSFGGTLMMVAAVTDWIVGNTVSSVVFATFGCFWVTYAATMVPWFGVLANYETTSAPGVKITDTATYDASFATWMIFMAVMCTIFMFCSMRANLALVVMQFFFVITFVLLPMSFWYQAEGDQILGRNLQIAAGAMSFVGSVIGWYIFISVMFEAADFPLALPVGDLSRRWPRRKYSDA</sequence>